<dbReference type="Pfam" id="PF00990">
    <property type="entry name" value="GGDEF"/>
    <property type="match status" value="1"/>
</dbReference>
<dbReference type="PANTHER" id="PTHR45138">
    <property type="entry name" value="REGULATORY COMPONENTS OF SENSORY TRANSDUCTION SYSTEM"/>
    <property type="match status" value="1"/>
</dbReference>
<dbReference type="NCBIfam" id="TIGR00254">
    <property type="entry name" value="GGDEF"/>
    <property type="match status" value="1"/>
</dbReference>
<protein>
    <recommendedName>
        <fullName evidence="2">diguanylate cyclase</fullName>
        <ecNumber evidence="2">2.7.7.65</ecNumber>
    </recommendedName>
</protein>
<accession>A0A1T4T278</accession>
<dbReference type="InterPro" id="IPR000014">
    <property type="entry name" value="PAS"/>
</dbReference>
<dbReference type="CDD" id="cd00130">
    <property type="entry name" value="PAS"/>
    <property type="match status" value="1"/>
</dbReference>
<dbReference type="InterPro" id="IPR029787">
    <property type="entry name" value="Nucleotide_cyclase"/>
</dbReference>
<dbReference type="FunFam" id="3.30.70.270:FF:000001">
    <property type="entry name" value="Diguanylate cyclase domain protein"/>
    <property type="match status" value="1"/>
</dbReference>
<reference evidence="6 7" key="1">
    <citation type="submission" date="2017-02" db="EMBL/GenBank/DDBJ databases">
        <authorList>
            <person name="Peterson S.W."/>
        </authorList>
    </citation>
    <scope>NUCLEOTIDE SEQUENCE [LARGE SCALE GENOMIC DNA]</scope>
    <source>
        <strain evidence="6 7">CECT 9189</strain>
    </source>
</reference>
<comment type="catalytic activity">
    <reaction evidence="3">
        <text>2 GTP = 3',3'-c-di-GMP + 2 diphosphate</text>
        <dbReference type="Rhea" id="RHEA:24898"/>
        <dbReference type="ChEBI" id="CHEBI:33019"/>
        <dbReference type="ChEBI" id="CHEBI:37565"/>
        <dbReference type="ChEBI" id="CHEBI:58805"/>
        <dbReference type="EC" id="2.7.7.65"/>
    </reaction>
</comment>
<dbReference type="PROSITE" id="PS50112">
    <property type="entry name" value="PAS"/>
    <property type="match status" value="1"/>
</dbReference>
<dbReference type="SMART" id="SM00267">
    <property type="entry name" value="GGDEF"/>
    <property type="match status" value="1"/>
</dbReference>
<evidence type="ECO:0000313" key="7">
    <source>
        <dbReference type="Proteomes" id="UP000191116"/>
    </source>
</evidence>
<dbReference type="RefSeq" id="WP_080174729.1">
    <property type="nucleotide sequence ID" value="NZ_AP024854.1"/>
</dbReference>
<feature type="domain" description="PAS" evidence="4">
    <location>
        <begin position="14"/>
        <end position="78"/>
    </location>
</feature>
<feature type="domain" description="GGDEF" evidence="5">
    <location>
        <begin position="184"/>
        <end position="318"/>
    </location>
</feature>
<dbReference type="EC" id="2.7.7.65" evidence="2"/>
<evidence type="ECO:0000259" key="5">
    <source>
        <dbReference type="PROSITE" id="PS50887"/>
    </source>
</evidence>
<dbReference type="EMBL" id="FUWP01000008">
    <property type="protein sequence ID" value="SKA34542.1"/>
    <property type="molecule type" value="Genomic_DNA"/>
</dbReference>
<dbReference type="InterPro" id="IPR050469">
    <property type="entry name" value="Diguanylate_Cyclase"/>
</dbReference>
<sequence length="341" mass="39042">MNEISLADFHLTMQVLDNLDVGVVILDENYNVCAWNTFMQAYSGISSVKIIGESLFDIVPDLPHSWLQSKIQSTFKLRMRSFSAWEDRPWVFRFLNFCPVSGSSDIMFQNMTLTPLRSLSGEYTHICLTITDVTDIAKNKNHLRDSNKQLTYLSITDRLTQLYNRGHWESCLADAFEHCHQTQIPATLIMFDIDHFKRVNDTYGHVAGDGVIKVIADILRRTKRQTDIAGRYGGEEFGIILPGTSAELAGYFTERLRNRIEQETIFDDQRGTINVTISLGISEWNSTLTDYKSWLEKSDLALYESKKRGRNTTTIITHDDCYSDSKGEFILLDNDQHLPAK</sequence>
<dbReference type="Proteomes" id="UP000191116">
    <property type="component" value="Unassembled WGS sequence"/>
</dbReference>
<dbReference type="SUPFAM" id="SSF55073">
    <property type="entry name" value="Nucleotide cyclase"/>
    <property type="match status" value="1"/>
</dbReference>
<name>A0A1T4T278_9GAMM</name>
<organism evidence="6 7">
    <name type="scientific">Photobacterium toruni</name>
    <dbReference type="NCBI Taxonomy" id="1935446"/>
    <lineage>
        <taxon>Bacteria</taxon>
        <taxon>Pseudomonadati</taxon>
        <taxon>Pseudomonadota</taxon>
        <taxon>Gammaproteobacteria</taxon>
        <taxon>Vibrionales</taxon>
        <taxon>Vibrionaceae</taxon>
        <taxon>Photobacterium</taxon>
    </lineage>
</organism>
<proteinExistence type="predicted"/>
<dbReference type="PANTHER" id="PTHR45138:SF9">
    <property type="entry name" value="DIGUANYLATE CYCLASE DGCM-RELATED"/>
    <property type="match status" value="1"/>
</dbReference>
<dbReference type="InterPro" id="IPR000160">
    <property type="entry name" value="GGDEF_dom"/>
</dbReference>
<evidence type="ECO:0000256" key="3">
    <source>
        <dbReference type="ARBA" id="ARBA00034247"/>
    </source>
</evidence>
<dbReference type="SUPFAM" id="SSF55785">
    <property type="entry name" value="PYP-like sensor domain (PAS domain)"/>
    <property type="match status" value="1"/>
</dbReference>
<dbReference type="Gene3D" id="3.30.70.270">
    <property type="match status" value="1"/>
</dbReference>
<evidence type="ECO:0000256" key="2">
    <source>
        <dbReference type="ARBA" id="ARBA00012528"/>
    </source>
</evidence>
<dbReference type="Gene3D" id="3.30.450.20">
    <property type="entry name" value="PAS domain"/>
    <property type="match status" value="1"/>
</dbReference>
<dbReference type="GO" id="GO:0005886">
    <property type="term" value="C:plasma membrane"/>
    <property type="evidence" value="ECO:0007669"/>
    <property type="project" value="TreeGrafter"/>
</dbReference>
<dbReference type="GO" id="GO:0043709">
    <property type="term" value="P:cell adhesion involved in single-species biofilm formation"/>
    <property type="evidence" value="ECO:0007669"/>
    <property type="project" value="TreeGrafter"/>
</dbReference>
<dbReference type="SMART" id="SM00091">
    <property type="entry name" value="PAS"/>
    <property type="match status" value="1"/>
</dbReference>
<gene>
    <name evidence="6" type="primary">adrA_3</name>
    <name evidence="6" type="ORF">CZ814_01904</name>
</gene>
<dbReference type="AlphaFoldDB" id="A0A1T4T278"/>
<evidence type="ECO:0000259" key="4">
    <source>
        <dbReference type="PROSITE" id="PS50112"/>
    </source>
</evidence>
<keyword evidence="6" id="KW-0808">Transferase</keyword>
<dbReference type="InterPro" id="IPR013656">
    <property type="entry name" value="PAS_4"/>
</dbReference>
<keyword evidence="6" id="KW-0548">Nucleotidyltransferase</keyword>
<dbReference type="CDD" id="cd01949">
    <property type="entry name" value="GGDEF"/>
    <property type="match status" value="1"/>
</dbReference>
<dbReference type="GO" id="GO:0052621">
    <property type="term" value="F:diguanylate cyclase activity"/>
    <property type="evidence" value="ECO:0007669"/>
    <property type="project" value="UniProtKB-EC"/>
</dbReference>
<dbReference type="GO" id="GO:1902201">
    <property type="term" value="P:negative regulation of bacterial-type flagellum-dependent cell motility"/>
    <property type="evidence" value="ECO:0007669"/>
    <property type="project" value="TreeGrafter"/>
</dbReference>
<evidence type="ECO:0000256" key="1">
    <source>
        <dbReference type="ARBA" id="ARBA00001946"/>
    </source>
</evidence>
<evidence type="ECO:0000313" key="6">
    <source>
        <dbReference type="EMBL" id="SKA34542.1"/>
    </source>
</evidence>
<dbReference type="InterPro" id="IPR043128">
    <property type="entry name" value="Rev_trsase/Diguanyl_cyclase"/>
</dbReference>
<dbReference type="OrthoDB" id="9812260at2"/>
<dbReference type="InterPro" id="IPR035965">
    <property type="entry name" value="PAS-like_dom_sf"/>
</dbReference>
<comment type="cofactor">
    <cofactor evidence="1">
        <name>Mg(2+)</name>
        <dbReference type="ChEBI" id="CHEBI:18420"/>
    </cofactor>
</comment>
<dbReference type="Pfam" id="PF08448">
    <property type="entry name" value="PAS_4"/>
    <property type="match status" value="1"/>
</dbReference>
<dbReference type="PROSITE" id="PS50887">
    <property type="entry name" value="GGDEF"/>
    <property type="match status" value="1"/>
</dbReference>